<dbReference type="InterPro" id="IPR004045">
    <property type="entry name" value="Glutathione_S-Trfase_N"/>
</dbReference>
<name>A0AAD3HMQ4_9CHLO</name>
<dbReference type="PANTHER" id="PTHR43968">
    <property type="match status" value="1"/>
</dbReference>
<proteinExistence type="predicted"/>
<dbReference type="InterPro" id="IPR036282">
    <property type="entry name" value="Glutathione-S-Trfase_C_sf"/>
</dbReference>
<dbReference type="PANTHER" id="PTHR43968:SF6">
    <property type="entry name" value="GLUTATHIONE S-TRANSFERASE OMEGA"/>
    <property type="match status" value="1"/>
</dbReference>
<comment type="caution">
    <text evidence="4">The sequence shown here is derived from an EMBL/GenBank/DDBJ whole genome shotgun (WGS) entry which is preliminary data.</text>
</comment>
<dbReference type="SFLD" id="SFLDG00358">
    <property type="entry name" value="Main_(cytGST)"/>
    <property type="match status" value="1"/>
</dbReference>
<accession>A0AAD3HMQ4</accession>
<feature type="compositionally biased region" description="Polar residues" evidence="1">
    <location>
        <begin position="11"/>
        <end position="29"/>
    </location>
</feature>
<dbReference type="Pfam" id="PF13410">
    <property type="entry name" value="GST_C_2"/>
    <property type="match status" value="1"/>
</dbReference>
<dbReference type="Gene3D" id="3.40.30.10">
    <property type="entry name" value="Glutaredoxin"/>
    <property type="match status" value="1"/>
</dbReference>
<dbReference type="Pfam" id="PF13417">
    <property type="entry name" value="GST_N_3"/>
    <property type="match status" value="1"/>
</dbReference>
<dbReference type="PROSITE" id="PS50405">
    <property type="entry name" value="GST_CTER"/>
    <property type="match status" value="1"/>
</dbReference>
<dbReference type="PROSITE" id="PS50404">
    <property type="entry name" value="GST_NTER"/>
    <property type="match status" value="1"/>
</dbReference>
<evidence type="ECO:0008006" key="6">
    <source>
        <dbReference type="Google" id="ProtNLM"/>
    </source>
</evidence>
<dbReference type="GO" id="GO:0005737">
    <property type="term" value="C:cytoplasm"/>
    <property type="evidence" value="ECO:0007669"/>
    <property type="project" value="TreeGrafter"/>
</dbReference>
<evidence type="ECO:0000259" key="3">
    <source>
        <dbReference type="PROSITE" id="PS50405"/>
    </source>
</evidence>
<dbReference type="Gene3D" id="1.20.1050.10">
    <property type="match status" value="1"/>
</dbReference>
<dbReference type="EMBL" id="BMAR01000014">
    <property type="protein sequence ID" value="GFR46432.1"/>
    <property type="molecule type" value="Genomic_DNA"/>
</dbReference>
<organism evidence="4 5">
    <name type="scientific">Astrephomene gubernaculifera</name>
    <dbReference type="NCBI Taxonomy" id="47775"/>
    <lineage>
        <taxon>Eukaryota</taxon>
        <taxon>Viridiplantae</taxon>
        <taxon>Chlorophyta</taxon>
        <taxon>core chlorophytes</taxon>
        <taxon>Chlorophyceae</taxon>
        <taxon>CS clade</taxon>
        <taxon>Chlamydomonadales</taxon>
        <taxon>Astrephomenaceae</taxon>
        <taxon>Astrephomene</taxon>
    </lineage>
</organism>
<evidence type="ECO:0000313" key="5">
    <source>
        <dbReference type="Proteomes" id="UP001054857"/>
    </source>
</evidence>
<evidence type="ECO:0000256" key="1">
    <source>
        <dbReference type="SAM" id="MobiDB-lite"/>
    </source>
</evidence>
<reference evidence="4 5" key="1">
    <citation type="journal article" date="2021" name="Sci. Rep.">
        <title>Genome sequencing of the multicellular alga Astrephomene provides insights into convergent evolution of germ-soma differentiation.</title>
        <authorList>
            <person name="Yamashita S."/>
            <person name="Yamamoto K."/>
            <person name="Matsuzaki R."/>
            <person name="Suzuki S."/>
            <person name="Yamaguchi H."/>
            <person name="Hirooka S."/>
            <person name="Minakuchi Y."/>
            <person name="Miyagishima S."/>
            <person name="Kawachi M."/>
            <person name="Toyoda A."/>
            <person name="Nozaki H."/>
        </authorList>
    </citation>
    <scope>NUCLEOTIDE SEQUENCE [LARGE SCALE GENOMIC DNA]</scope>
    <source>
        <strain evidence="4 5">NIES-4017</strain>
    </source>
</reference>
<dbReference type="InterPro" id="IPR036249">
    <property type="entry name" value="Thioredoxin-like_sf"/>
</dbReference>
<dbReference type="Proteomes" id="UP001054857">
    <property type="component" value="Unassembled WGS sequence"/>
</dbReference>
<dbReference type="InterPro" id="IPR050983">
    <property type="entry name" value="GST_Omega/HSP26"/>
</dbReference>
<dbReference type="InterPro" id="IPR040079">
    <property type="entry name" value="Glutathione_S-Trfase"/>
</dbReference>
<feature type="domain" description="GST N-terminal" evidence="2">
    <location>
        <begin position="39"/>
        <end position="122"/>
    </location>
</feature>
<dbReference type="SFLD" id="SFLDS00019">
    <property type="entry name" value="Glutathione_Transferase_(cytos"/>
    <property type="match status" value="1"/>
</dbReference>
<gene>
    <name evidence="4" type="ORF">Agub_g8006</name>
</gene>
<dbReference type="AlphaFoldDB" id="A0AAD3HMQ4"/>
<feature type="region of interest" description="Disordered" evidence="1">
    <location>
        <begin position="1"/>
        <end position="32"/>
    </location>
</feature>
<keyword evidence="5" id="KW-1185">Reference proteome</keyword>
<feature type="domain" description="GST C-terminal" evidence="3">
    <location>
        <begin position="129"/>
        <end position="250"/>
    </location>
</feature>
<dbReference type="CDD" id="cd00299">
    <property type="entry name" value="GST_C_family"/>
    <property type="match status" value="1"/>
</dbReference>
<evidence type="ECO:0000259" key="2">
    <source>
        <dbReference type="PROSITE" id="PS50404"/>
    </source>
</evidence>
<sequence>MLASRPVASNAACSNRRTKSRSLTMNAQASGAHGATRTGRMVLYDVPLSNNGARNRYIIRKKGLENEIDIVSPQTIGGLKSPEYLALNPQGKMPLLVLEDGTAIPESEVISQYLLDRFADRGPSLRAATPEARARAALATRLHDLYICSVQAAMYRRMERPEERAAQIGQIAFQLGVLEGVVQGPYIAGADPTSADAALFPTFVFLTFMLPRYFGWRDVFAGKPRLAAWWRTMQADPAAAQIMLEIEGGLEGWAASNRWQEQGILDQVANTSFKWAY</sequence>
<dbReference type="InterPro" id="IPR010987">
    <property type="entry name" value="Glutathione-S-Trfase_C-like"/>
</dbReference>
<evidence type="ECO:0000313" key="4">
    <source>
        <dbReference type="EMBL" id="GFR46432.1"/>
    </source>
</evidence>
<protein>
    <recommendedName>
        <fullName evidence="6">Glutathione S-transferase family protein</fullName>
    </recommendedName>
</protein>
<dbReference type="SUPFAM" id="SSF47616">
    <property type="entry name" value="GST C-terminal domain-like"/>
    <property type="match status" value="1"/>
</dbReference>
<dbReference type="SUPFAM" id="SSF52833">
    <property type="entry name" value="Thioredoxin-like"/>
    <property type="match status" value="1"/>
</dbReference>